<name>A0A816IEC2_BRANA</name>
<reference evidence="1" key="1">
    <citation type="submission" date="2021-01" db="EMBL/GenBank/DDBJ databases">
        <authorList>
            <consortium name="Genoscope - CEA"/>
            <person name="William W."/>
        </authorList>
    </citation>
    <scope>NUCLEOTIDE SEQUENCE</scope>
</reference>
<proteinExistence type="predicted"/>
<evidence type="ECO:0000313" key="1">
    <source>
        <dbReference type="EMBL" id="CAF1702636.1"/>
    </source>
</evidence>
<dbReference type="Proteomes" id="UP001295469">
    <property type="component" value="Chromosome C03"/>
</dbReference>
<protein>
    <submittedName>
        <fullName evidence="1">(rape) hypothetical protein</fullName>
    </submittedName>
</protein>
<sequence>MANLRVQVSSCCLLHPLKHVNKETHDALTQHHHAGTYDL</sequence>
<gene>
    <name evidence="1" type="ORF">DARMORV10_C03P37000.1</name>
</gene>
<dbReference type="EMBL" id="HG994367">
    <property type="protein sequence ID" value="CAF1702636.1"/>
    <property type="molecule type" value="Genomic_DNA"/>
</dbReference>
<organism evidence="1">
    <name type="scientific">Brassica napus</name>
    <name type="common">Rape</name>
    <dbReference type="NCBI Taxonomy" id="3708"/>
    <lineage>
        <taxon>Eukaryota</taxon>
        <taxon>Viridiplantae</taxon>
        <taxon>Streptophyta</taxon>
        <taxon>Embryophyta</taxon>
        <taxon>Tracheophyta</taxon>
        <taxon>Spermatophyta</taxon>
        <taxon>Magnoliopsida</taxon>
        <taxon>eudicotyledons</taxon>
        <taxon>Gunneridae</taxon>
        <taxon>Pentapetalae</taxon>
        <taxon>rosids</taxon>
        <taxon>malvids</taxon>
        <taxon>Brassicales</taxon>
        <taxon>Brassicaceae</taxon>
        <taxon>Brassiceae</taxon>
        <taxon>Brassica</taxon>
    </lineage>
</organism>
<dbReference type="AlphaFoldDB" id="A0A816IEC2"/>
<accession>A0A816IEC2</accession>